<reference evidence="2 3" key="1">
    <citation type="submission" date="2016-05" db="EMBL/GenBank/DDBJ databases">
        <title>Comparative analysis of secretome profiles of manganese(II)-oxidizing ascomycete fungi.</title>
        <authorList>
            <consortium name="DOE Joint Genome Institute"/>
            <person name="Zeiner C.A."/>
            <person name="Purvine S.O."/>
            <person name="Zink E.M."/>
            <person name="Wu S."/>
            <person name="Pasa-Tolic L."/>
            <person name="Chaput D.L."/>
            <person name="Haridas S."/>
            <person name="Grigoriev I.V."/>
            <person name="Santelli C.M."/>
            <person name="Hansel C.M."/>
        </authorList>
    </citation>
    <scope>NUCLEOTIDE SEQUENCE [LARGE SCALE GENOMIC DNA]</scope>
    <source>
        <strain evidence="2 3">SRC1lrK2f</strain>
    </source>
</reference>
<feature type="compositionally biased region" description="Polar residues" evidence="1">
    <location>
        <begin position="40"/>
        <end position="50"/>
    </location>
</feature>
<dbReference type="GeneID" id="29121533"/>
<evidence type="ECO:0000256" key="1">
    <source>
        <dbReference type="SAM" id="MobiDB-lite"/>
    </source>
</evidence>
<accession>A0A177D311</accession>
<keyword evidence="3" id="KW-1185">Reference proteome</keyword>
<name>A0A177D311_ALTAL</name>
<proteinExistence type="predicted"/>
<feature type="compositionally biased region" description="Polar residues" evidence="1">
    <location>
        <begin position="383"/>
        <end position="392"/>
    </location>
</feature>
<dbReference type="EMBL" id="KV441505">
    <property type="protein sequence ID" value="OAG13841.1"/>
    <property type="molecule type" value="Genomic_DNA"/>
</dbReference>
<evidence type="ECO:0000313" key="2">
    <source>
        <dbReference type="EMBL" id="OAG13841.1"/>
    </source>
</evidence>
<feature type="compositionally biased region" description="Low complexity" evidence="1">
    <location>
        <begin position="93"/>
        <end position="104"/>
    </location>
</feature>
<dbReference type="OMA" id="FRATRMK"/>
<feature type="region of interest" description="Disordered" evidence="1">
    <location>
        <begin position="311"/>
        <end position="392"/>
    </location>
</feature>
<dbReference type="KEGG" id="aalt:CC77DRAFT_976334"/>
<feature type="compositionally biased region" description="Polar residues" evidence="1">
    <location>
        <begin position="17"/>
        <end position="28"/>
    </location>
</feature>
<feature type="compositionally biased region" description="Polar residues" evidence="1">
    <location>
        <begin position="311"/>
        <end position="330"/>
    </location>
</feature>
<dbReference type="VEuPathDB" id="FungiDB:CC77DRAFT_976334"/>
<dbReference type="AlphaFoldDB" id="A0A177D311"/>
<feature type="compositionally biased region" description="Polar residues" evidence="1">
    <location>
        <begin position="209"/>
        <end position="220"/>
    </location>
</feature>
<feature type="region of interest" description="Disordered" evidence="1">
    <location>
        <begin position="188"/>
        <end position="256"/>
    </location>
</feature>
<feature type="compositionally biased region" description="Basic and acidic residues" evidence="1">
    <location>
        <begin position="333"/>
        <end position="343"/>
    </location>
</feature>
<dbReference type="RefSeq" id="XP_018379262.1">
    <property type="nucleotide sequence ID" value="XM_018535939.1"/>
</dbReference>
<evidence type="ECO:0000313" key="3">
    <source>
        <dbReference type="Proteomes" id="UP000077248"/>
    </source>
</evidence>
<feature type="compositionally biased region" description="Basic residues" evidence="1">
    <location>
        <begin position="57"/>
        <end position="73"/>
    </location>
</feature>
<sequence length="676" mass="74644">MPPKGLYRIPKHHVVGQGTSMKRQSFNSMDFKEAEKPAPVTTNDSTTDDLVNNERAQRKREKRERKEARKLKKEAKAAMAAAETGKLKEKQNTPPIDATPAATPVKNGRYGPRGPYKKREKGPDGTPVSAAKKRKRETEVPVDSPAVTGKGLADADNWLGPNFKKNMEDNKKSLARLASIFDQRINENAKLTESPRNKPGRPKLEKTPVASNEENVSKVSKTPIPVPSVASALPTEPKSTPVPLPQKSLGALTRSVSESPIKKNKIDLRESEVLVSETPLSQMSRTPATTPRVQAIPFSLRPAARKRIVGSQGSVNPLTNSQVDSLTTANLMRFKEPLRDTPKPRPRGRRSVSEAPSTSSSSSSTTSRTIRDMLMRPNKPYTRPSNEISPFNNKKKHIERHDEANLATFSSTFTASRRTVNFTDEAAYLDEYDEWLSDSEAAGTLPCLKQASGCTAKSEQLLQLQRSDDTSAFKVIITNETETENTASDIARVKAASTFLRYSILTRIPIPLGSIEGTFKLYCPKYTTTHVDKYGFGQRTLNITSIAGLNPMSGAYTARLSIPPRSMPYPIQAFEAPPHASFRTITLKTVAERYRMDVMFLGNGYLKLRVDLHLILNGKSAGEMKAGKGKSKEGKTKAGVGIWEFLGVNEKAVVWEPTVDELEKEGRKLVAKYEGR</sequence>
<feature type="region of interest" description="Disordered" evidence="1">
    <location>
        <begin position="1"/>
        <end position="164"/>
    </location>
</feature>
<feature type="compositionally biased region" description="Low complexity" evidence="1">
    <location>
        <begin position="357"/>
        <end position="367"/>
    </location>
</feature>
<organism evidence="2 3">
    <name type="scientific">Alternaria alternata</name>
    <name type="common">Alternaria rot fungus</name>
    <name type="synonym">Torula alternata</name>
    <dbReference type="NCBI Taxonomy" id="5599"/>
    <lineage>
        <taxon>Eukaryota</taxon>
        <taxon>Fungi</taxon>
        <taxon>Dikarya</taxon>
        <taxon>Ascomycota</taxon>
        <taxon>Pezizomycotina</taxon>
        <taxon>Dothideomycetes</taxon>
        <taxon>Pleosporomycetidae</taxon>
        <taxon>Pleosporales</taxon>
        <taxon>Pleosporineae</taxon>
        <taxon>Pleosporaceae</taxon>
        <taxon>Alternaria</taxon>
        <taxon>Alternaria sect. Alternaria</taxon>
        <taxon>Alternaria alternata complex</taxon>
    </lineage>
</organism>
<gene>
    <name evidence="2" type="ORF">CC77DRAFT_976334</name>
</gene>
<dbReference type="Proteomes" id="UP000077248">
    <property type="component" value="Unassembled WGS sequence"/>
</dbReference>
<protein>
    <submittedName>
        <fullName evidence="2">Uncharacterized protein</fullName>
    </submittedName>
</protein>